<evidence type="ECO:0000313" key="1">
    <source>
        <dbReference type="EMBL" id="MFC4359932.1"/>
    </source>
</evidence>
<sequence>MPMKGGDAEMRVIDEWDGGAGWIAHPDEAMERASHALVSDGDVWVVDPVDADGVDDLLSGLGDVVGVVVALDRHERDCDAVAKRHDVPVYVPDWMSGVADDFEASVERFGRSLGDSGYRAITVRDTGLPRWQELGLYNEDEGTLLVSESVGTADFFRAAGERLGVHPALRLFPPRRTLGGLSPERILVGHGEGVFEDAPEALRDALAGSRRNAAGLYGKQLKTLVSG</sequence>
<organism evidence="1 2">
    <name type="scientific">Halobium salinum</name>
    <dbReference type="NCBI Taxonomy" id="1364940"/>
    <lineage>
        <taxon>Archaea</taxon>
        <taxon>Methanobacteriati</taxon>
        <taxon>Methanobacteriota</taxon>
        <taxon>Stenosarchaea group</taxon>
        <taxon>Halobacteria</taxon>
        <taxon>Halobacteriales</taxon>
        <taxon>Haloferacaceae</taxon>
        <taxon>Halobium</taxon>
    </lineage>
</organism>
<dbReference type="Proteomes" id="UP001595921">
    <property type="component" value="Unassembled WGS sequence"/>
</dbReference>
<evidence type="ECO:0000313" key="2">
    <source>
        <dbReference type="Proteomes" id="UP001595921"/>
    </source>
</evidence>
<name>A0ABD5PGG6_9EURY</name>
<proteinExistence type="predicted"/>
<dbReference type="InterPro" id="IPR036866">
    <property type="entry name" value="RibonucZ/Hydroxyglut_hydro"/>
</dbReference>
<dbReference type="EMBL" id="JBHSDS010000009">
    <property type="protein sequence ID" value="MFC4359932.1"/>
    <property type="molecule type" value="Genomic_DNA"/>
</dbReference>
<protein>
    <submittedName>
        <fullName evidence="1">Uncharacterized protein</fullName>
    </submittedName>
</protein>
<dbReference type="Gene3D" id="3.60.15.10">
    <property type="entry name" value="Ribonuclease Z/Hydroxyacylglutathione hydrolase-like"/>
    <property type="match status" value="1"/>
</dbReference>
<reference evidence="1 2" key="1">
    <citation type="journal article" date="2019" name="Int. J. Syst. Evol. Microbiol.">
        <title>The Global Catalogue of Microorganisms (GCM) 10K type strain sequencing project: providing services to taxonomists for standard genome sequencing and annotation.</title>
        <authorList>
            <consortium name="The Broad Institute Genomics Platform"/>
            <consortium name="The Broad Institute Genome Sequencing Center for Infectious Disease"/>
            <person name="Wu L."/>
            <person name="Ma J."/>
        </authorList>
    </citation>
    <scope>NUCLEOTIDE SEQUENCE [LARGE SCALE GENOMIC DNA]</scope>
    <source>
        <strain evidence="1 2">CGMCC 1.12553</strain>
    </source>
</reference>
<accession>A0ABD5PGG6</accession>
<gene>
    <name evidence="1" type="ORF">ACFO0N_18450</name>
</gene>
<keyword evidence="2" id="KW-1185">Reference proteome</keyword>
<dbReference type="AlphaFoldDB" id="A0ABD5PGG6"/>
<comment type="caution">
    <text evidence="1">The sequence shown here is derived from an EMBL/GenBank/DDBJ whole genome shotgun (WGS) entry which is preliminary data.</text>
</comment>
<dbReference type="SUPFAM" id="SSF56281">
    <property type="entry name" value="Metallo-hydrolase/oxidoreductase"/>
    <property type="match status" value="1"/>
</dbReference>
<dbReference type="RefSeq" id="WP_267624901.1">
    <property type="nucleotide sequence ID" value="NZ_JAODIW010000010.1"/>
</dbReference>